<dbReference type="AlphaFoldDB" id="A0A087ULT4"/>
<proteinExistence type="predicted"/>
<protein>
    <recommendedName>
        <fullName evidence="3">MACPF domain-containing protein</fullName>
    </recommendedName>
</protein>
<organism evidence="1 2">
    <name type="scientific">Stegodyphus mimosarum</name>
    <name type="common">African social velvet spider</name>
    <dbReference type="NCBI Taxonomy" id="407821"/>
    <lineage>
        <taxon>Eukaryota</taxon>
        <taxon>Metazoa</taxon>
        <taxon>Ecdysozoa</taxon>
        <taxon>Arthropoda</taxon>
        <taxon>Chelicerata</taxon>
        <taxon>Arachnida</taxon>
        <taxon>Araneae</taxon>
        <taxon>Araneomorphae</taxon>
        <taxon>Entelegynae</taxon>
        <taxon>Eresoidea</taxon>
        <taxon>Eresidae</taxon>
        <taxon>Stegodyphus</taxon>
    </lineage>
</organism>
<sequence>MIIRMMYVLPMIIGRTYDIEKKTVGVDIFPNEDVQNPRILEETFYTSSFKTIETSSDVKEFLSVKGDLSLGIKAGMFTFRGMGSYVKDSINTRNSVDVLTKVSYRTVSRSLPHSAKPVPYWKKMGKEYLGTHYVQSVLYGGDLIACIRFKASKAEYLQDIRATIKTSLEGGSALDLVGEGKLETLDKKLESKATMEINYFANVPLEGIPNTITGLRDLVRNFEQHVKKVNNGWGVPAEVEL</sequence>
<dbReference type="OMA" id="EHIGTHY"/>
<dbReference type="OrthoDB" id="6435801at2759"/>
<evidence type="ECO:0000313" key="1">
    <source>
        <dbReference type="EMBL" id="KFM78323.1"/>
    </source>
</evidence>
<evidence type="ECO:0008006" key="3">
    <source>
        <dbReference type="Google" id="ProtNLM"/>
    </source>
</evidence>
<evidence type="ECO:0000313" key="2">
    <source>
        <dbReference type="Proteomes" id="UP000054359"/>
    </source>
</evidence>
<dbReference type="EMBL" id="KK120449">
    <property type="protein sequence ID" value="KFM78323.1"/>
    <property type="molecule type" value="Genomic_DNA"/>
</dbReference>
<accession>A0A087ULT4</accession>
<gene>
    <name evidence="1" type="ORF">X975_22813</name>
</gene>
<dbReference type="Proteomes" id="UP000054359">
    <property type="component" value="Unassembled WGS sequence"/>
</dbReference>
<feature type="non-terminal residue" evidence="1">
    <location>
        <position position="241"/>
    </location>
</feature>
<name>A0A087ULT4_STEMI</name>
<reference evidence="1 2" key="1">
    <citation type="submission" date="2013-11" db="EMBL/GenBank/DDBJ databases">
        <title>Genome sequencing of Stegodyphus mimosarum.</title>
        <authorList>
            <person name="Bechsgaard J."/>
        </authorList>
    </citation>
    <scope>NUCLEOTIDE SEQUENCE [LARGE SCALE GENOMIC DNA]</scope>
</reference>
<keyword evidence="2" id="KW-1185">Reference proteome</keyword>